<evidence type="ECO:0000256" key="9">
    <source>
        <dbReference type="ARBA" id="ARBA00023201"/>
    </source>
</evidence>
<keyword evidence="10 11" id="KW-0407">Ion channel</keyword>
<proteinExistence type="inferred from homology"/>
<evidence type="ECO:0000256" key="11">
    <source>
        <dbReference type="RuleBase" id="RU000679"/>
    </source>
</evidence>
<dbReference type="PANTHER" id="PTHR11690:SF248">
    <property type="entry name" value="PICKPOCKET 17, ISOFORM A"/>
    <property type="match status" value="1"/>
</dbReference>
<sequence length="580" mass="66477">MEKEKADDRPSISLLFYDFLGYTTVHGAGRTVASGHWIRKLCWGLLILGTLVFLTMQIPNLYQMYRERPLATRVAIEHDTSLNFPSITICDMNPLRKDDVQEYLPESLRNILESGAEEDDENEEKEEKEKQEEKEVKVTSNKDGDEEDEDENGDPGTLEKEYLNREFLRMEISKHKVHDLMGVGHQFEDFVVHCTFKGVFCGNYSSSFWSRFWHYAYGNCFVFNGGKSETARNAKIFKSNQPGPLHGLSLELNIERGQYIGGITEEAGVRVDISNQGEMPFPFEKGLSIAPGYATSIGLRKVVIKRMDPLSRNRCMENSSLDNANIYKKPLQVNYSSLACKGSCLAYNQLQKCGCMHYRFPRPPGTKVCDVLNKTEARCVSKVQTDFTDNNLNCSGSCPPPCSESTFKLTTSYSIWPTKSYEDIYKIALKERKKEVDGSDDFRDNVLKLNIFFEELNYEVISEEPSYKNTSHSTKHFLDHITSENPYGHFPKVCSKIRETRMRVAGHCDRHGEEEEASKLLLWQPQHGQTKRGRPKTTYVHLLLEDTGFDTIGELRMAMLNQCDWRERIQVLSELALRPN</sequence>
<comment type="similarity">
    <text evidence="11">Belongs to the amiloride-sensitive sodium channel (TC 1.A.6) family.</text>
</comment>
<feature type="transmembrane region" description="Helical" evidence="13">
    <location>
        <begin position="41"/>
        <end position="62"/>
    </location>
</feature>
<feature type="region of interest" description="Disordered" evidence="12">
    <location>
        <begin position="113"/>
        <end position="159"/>
    </location>
</feature>
<feature type="compositionally biased region" description="Basic and acidic residues" evidence="12">
    <location>
        <begin position="125"/>
        <end position="143"/>
    </location>
</feature>
<evidence type="ECO:0000256" key="13">
    <source>
        <dbReference type="SAM" id="Phobius"/>
    </source>
</evidence>
<reference evidence="14 15" key="1">
    <citation type="submission" date="2022-05" db="EMBL/GenBank/DDBJ databases">
        <authorList>
            <consortium name="Genoscope - CEA"/>
            <person name="William W."/>
        </authorList>
    </citation>
    <scope>NUCLEOTIDE SEQUENCE [LARGE SCALE GENOMIC DNA]</scope>
</reference>
<dbReference type="InterPro" id="IPR001873">
    <property type="entry name" value="ENaC"/>
</dbReference>
<keyword evidence="4 11" id="KW-0812">Transmembrane</keyword>
<keyword evidence="7 11" id="KW-0406">Ion transport</keyword>
<evidence type="ECO:0000256" key="1">
    <source>
        <dbReference type="ARBA" id="ARBA00004141"/>
    </source>
</evidence>
<comment type="subcellular location">
    <subcellularLocation>
        <location evidence="1">Membrane</location>
        <topology evidence="1">Multi-pass membrane protein</topology>
    </subcellularLocation>
</comment>
<feature type="compositionally biased region" description="Acidic residues" evidence="12">
    <location>
        <begin position="115"/>
        <end position="124"/>
    </location>
</feature>
<evidence type="ECO:0000256" key="7">
    <source>
        <dbReference type="ARBA" id="ARBA00023065"/>
    </source>
</evidence>
<evidence type="ECO:0000313" key="14">
    <source>
        <dbReference type="EMBL" id="CAH3029067.1"/>
    </source>
</evidence>
<evidence type="ECO:0000256" key="8">
    <source>
        <dbReference type="ARBA" id="ARBA00023136"/>
    </source>
</evidence>
<evidence type="ECO:0000256" key="10">
    <source>
        <dbReference type="ARBA" id="ARBA00023303"/>
    </source>
</evidence>
<dbReference type="PRINTS" id="PR01078">
    <property type="entry name" value="AMINACHANNEL"/>
</dbReference>
<keyword evidence="2 11" id="KW-0813">Transport</keyword>
<keyword evidence="3 11" id="KW-0894">Sodium channel</keyword>
<evidence type="ECO:0000256" key="3">
    <source>
        <dbReference type="ARBA" id="ARBA00022461"/>
    </source>
</evidence>
<evidence type="ECO:0000256" key="12">
    <source>
        <dbReference type="SAM" id="MobiDB-lite"/>
    </source>
</evidence>
<keyword evidence="15" id="KW-1185">Reference proteome</keyword>
<comment type="caution">
    <text evidence="14">The sequence shown here is derived from an EMBL/GenBank/DDBJ whole genome shotgun (WGS) entry which is preliminary data.</text>
</comment>
<name>A0ABN8MJW7_9CNID</name>
<dbReference type="EMBL" id="CALNXI010000550">
    <property type="protein sequence ID" value="CAH3029067.1"/>
    <property type="molecule type" value="Genomic_DNA"/>
</dbReference>
<evidence type="ECO:0008006" key="16">
    <source>
        <dbReference type="Google" id="ProtNLM"/>
    </source>
</evidence>
<keyword evidence="8 13" id="KW-0472">Membrane</keyword>
<keyword evidence="5 13" id="KW-1133">Transmembrane helix</keyword>
<evidence type="ECO:0000256" key="4">
    <source>
        <dbReference type="ARBA" id="ARBA00022692"/>
    </source>
</evidence>
<dbReference type="PANTHER" id="PTHR11690">
    <property type="entry name" value="AMILORIDE-SENSITIVE SODIUM CHANNEL-RELATED"/>
    <property type="match status" value="1"/>
</dbReference>
<gene>
    <name evidence="14" type="ORF">PEVE_00035489</name>
</gene>
<dbReference type="Pfam" id="PF00858">
    <property type="entry name" value="ASC"/>
    <property type="match status" value="1"/>
</dbReference>
<evidence type="ECO:0000256" key="6">
    <source>
        <dbReference type="ARBA" id="ARBA00023053"/>
    </source>
</evidence>
<keyword evidence="9 11" id="KW-0739">Sodium transport</keyword>
<evidence type="ECO:0000256" key="2">
    <source>
        <dbReference type="ARBA" id="ARBA00022448"/>
    </source>
</evidence>
<feature type="compositionally biased region" description="Acidic residues" evidence="12">
    <location>
        <begin position="144"/>
        <end position="153"/>
    </location>
</feature>
<evidence type="ECO:0000313" key="15">
    <source>
        <dbReference type="Proteomes" id="UP001159427"/>
    </source>
</evidence>
<keyword evidence="6" id="KW-0915">Sodium</keyword>
<dbReference type="Proteomes" id="UP001159427">
    <property type="component" value="Unassembled WGS sequence"/>
</dbReference>
<dbReference type="Gene3D" id="2.60.470.10">
    <property type="entry name" value="Acid-sensing ion channels like domains"/>
    <property type="match status" value="2"/>
</dbReference>
<evidence type="ECO:0000256" key="5">
    <source>
        <dbReference type="ARBA" id="ARBA00022989"/>
    </source>
</evidence>
<protein>
    <recommendedName>
        <fullName evidence="16">Amiloride-sensitive sodium channel subunit alpha</fullName>
    </recommendedName>
</protein>
<accession>A0ABN8MJW7</accession>
<organism evidence="14 15">
    <name type="scientific">Porites evermanni</name>
    <dbReference type="NCBI Taxonomy" id="104178"/>
    <lineage>
        <taxon>Eukaryota</taxon>
        <taxon>Metazoa</taxon>
        <taxon>Cnidaria</taxon>
        <taxon>Anthozoa</taxon>
        <taxon>Hexacorallia</taxon>
        <taxon>Scleractinia</taxon>
        <taxon>Fungiina</taxon>
        <taxon>Poritidae</taxon>
        <taxon>Porites</taxon>
    </lineage>
</organism>